<evidence type="ECO:0000256" key="16">
    <source>
        <dbReference type="ARBA" id="ARBA00023145"/>
    </source>
</evidence>
<accession>A0A562SVX5</accession>
<dbReference type="OrthoDB" id="9769665at2"/>
<evidence type="ECO:0000313" key="24">
    <source>
        <dbReference type="Proteomes" id="UP000316167"/>
    </source>
</evidence>
<reference evidence="23 24" key="1">
    <citation type="journal article" date="2015" name="Stand. Genomic Sci.">
        <title>Genomic Encyclopedia of Bacterial and Archaeal Type Strains, Phase III: the genomes of soil and plant-associated and newly described type strains.</title>
        <authorList>
            <person name="Whitman W.B."/>
            <person name="Woyke T."/>
            <person name="Klenk H.P."/>
            <person name="Zhou Y."/>
            <person name="Lilburn T.G."/>
            <person name="Beck B.J."/>
            <person name="De Vos P."/>
            <person name="Vandamme P."/>
            <person name="Eisen J.A."/>
            <person name="Garrity G."/>
            <person name="Hugenholtz P."/>
            <person name="Kyrpides N.C."/>
        </authorList>
    </citation>
    <scope>NUCLEOTIDE SEQUENCE [LARGE SCALE GENOMIC DNA]</scope>
    <source>
        <strain evidence="23 24">CGMCC 1.7271</strain>
    </source>
</reference>
<evidence type="ECO:0000256" key="18">
    <source>
        <dbReference type="ARBA" id="ARBA00023228"/>
    </source>
</evidence>
<keyword evidence="14" id="KW-0333">Golgi apparatus</keyword>
<keyword evidence="9" id="KW-0479">Metal-binding</keyword>
<protein>
    <recommendedName>
        <fullName evidence="5">Carboxypeptidase Q</fullName>
    </recommendedName>
    <alternativeName>
        <fullName evidence="20">Plasma glutamate carboxypeptidase</fullName>
    </alternativeName>
</protein>
<dbReference type="GO" id="GO:0070573">
    <property type="term" value="F:metallodipeptidase activity"/>
    <property type="evidence" value="ECO:0007669"/>
    <property type="project" value="InterPro"/>
</dbReference>
<keyword evidence="11" id="KW-0378">Hydrolase</keyword>
<dbReference type="RefSeq" id="WP_144883452.1">
    <property type="nucleotide sequence ID" value="NZ_VLLE01000002.1"/>
</dbReference>
<keyword evidence="12" id="KW-0256">Endoplasmic reticulum</keyword>
<dbReference type="EMBL" id="VLLE01000002">
    <property type="protein sequence ID" value="TWI84956.1"/>
    <property type="molecule type" value="Genomic_DNA"/>
</dbReference>
<keyword evidence="24" id="KW-1185">Reference proteome</keyword>
<dbReference type="PANTHER" id="PTHR12053:SF3">
    <property type="entry name" value="CARBOXYPEPTIDASE Q"/>
    <property type="match status" value="1"/>
</dbReference>
<evidence type="ECO:0000256" key="20">
    <source>
        <dbReference type="ARBA" id="ARBA00033328"/>
    </source>
</evidence>
<evidence type="ECO:0000256" key="9">
    <source>
        <dbReference type="ARBA" id="ARBA00022723"/>
    </source>
</evidence>
<comment type="subunit">
    <text evidence="19">Homodimer. The monomeric form is inactive while the homodimer is active.</text>
</comment>
<feature type="domain" description="Peptidase M28" evidence="22">
    <location>
        <begin position="287"/>
        <end position="490"/>
    </location>
</feature>
<dbReference type="AlphaFoldDB" id="A0A562SVX5"/>
<keyword evidence="13" id="KW-0862">Zinc</keyword>
<keyword evidence="17" id="KW-0325">Glycoprotein</keyword>
<evidence type="ECO:0000313" key="23">
    <source>
        <dbReference type="EMBL" id="TWI84956.1"/>
    </source>
</evidence>
<evidence type="ECO:0000256" key="2">
    <source>
        <dbReference type="ARBA" id="ARBA00004371"/>
    </source>
</evidence>
<feature type="chain" id="PRO_5022095543" description="Carboxypeptidase Q" evidence="21">
    <location>
        <begin position="21"/>
        <end position="519"/>
    </location>
</feature>
<comment type="subcellular location">
    <subcellularLocation>
        <location evidence="1">Endoplasmic reticulum</location>
    </subcellularLocation>
    <subcellularLocation>
        <location evidence="3">Golgi apparatus</location>
    </subcellularLocation>
    <subcellularLocation>
        <location evidence="2">Lysosome</location>
    </subcellularLocation>
    <subcellularLocation>
        <location evidence="4">Secreted</location>
    </subcellularLocation>
</comment>
<dbReference type="GO" id="GO:0005764">
    <property type="term" value="C:lysosome"/>
    <property type="evidence" value="ECO:0007669"/>
    <property type="project" value="UniProtKB-SubCell"/>
</dbReference>
<keyword evidence="8" id="KW-0645">Protease</keyword>
<evidence type="ECO:0000256" key="19">
    <source>
        <dbReference type="ARBA" id="ARBA00025833"/>
    </source>
</evidence>
<evidence type="ECO:0000256" key="11">
    <source>
        <dbReference type="ARBA" id="ARBA00022801"/>
    </source>
</evidence>
<evidence type="ECO:0000256" key="4">
    <source>
        <dbReference type="ARBA" id="ARBA00004613"/>
    </source>
</evidence>
<evidence type="ECO:0000256" key="17">
    <source>
        <dbReference type="ARBA" id="ARBA00023180"/>
    </source>
</evidence>
<keyword evidence="7 23" id="KW-0121">Carboxypeptidase</keyword>
<evidence type="ECO:0000256" key="13">
    <source>
        <dbReference type="ARBA" id="ARBA00022833"/>
    </source>
</evidence>
<evidence type="ECO:0000259" key="22">
    <source>
        <dbReference type="Pfam" id="PF04389"/>
    </source>
</evidence>
<organism evidence="23 24">
    <name type="scientific">Lacibacter cauensis</name>
    <dbReference type="NCBI Taxonomy" id="510947"/>
    <lineage>
        <taxon>Bacteria</taxon>
        <taxon>Pseudomonadati</taxon>
        <taxon>Bacteroidota</taxon>
        <taxon>Chitinophagia</taxon>
        <taxon>Chitinophagales</taxon>
        <taxon>Chitinophagaceae</taxon>
        <taxon>Lacibacter</taxon>
    </lineage>
</organism>
<proteinExistence type="predicted"/>
<evidence type="ECO:0000256" key="6">
    <source>
        <dbReference type="ARBA" id="ARBA00022525"/>
    </source>
</evidence>
<gene>
    <name evidence="23" type="ORF">IQ13_0109</name>
</gene>
<dbReference type="GO" id="GO:0005576">
    <property type="term" value="C:extracellular region"/>
    <property type="evidence" value="ECO:0007669"/>
    <property type="project" value="UniProtKB-SubCell"/>
</dbReference>
<evidence type="ECO:0000256" key="12">
    <source>
        <dbReference type="ARBA" id="ARBA00022824"/>
    </source>
</evidence>
<dbReference type="GO" id="GO:0046872">
    <property type="term" value="F:metal ion binding"/>
    <property type="evidence" value="ECO:0007669"/>
    <property type="project" value="UniProtKB-KW"/>
</dbReference>
<evidence type="ECO:0000256" key="5">
    <source>
        <dbReference type="ARBA" id="ARBA00014116"/>
    </source>
</evidence>
<evidence type="ECO:0000256" key="21">
    <source>
        <dbReference type="SAM" id="SignalP"/>
    </source>
</evidence>
<evidence type="ECO:0000256" key="1">
    <source>
        <dbReference type="ARBA" id="ARBA00004240"/>
    </source>
</evidence>
<dbReference type="Proteomes" id="UP000316167">
    <property type="component" value="Unassembled WGS sequence"/>
</dbReference>
<evidence type="ECO:0000256" key="8">
    <source>
        <dbReference type="ARBA" id="ARBA00022670"/>
    </source>
</evidence>
<keyword evidence="15" id="KW-0482">Metalloprotease</keyword>
<dbReference type="Gene3D" id="3.50.30.30">
    <property type="match status" value="1"/>
</dbReference>
<keyword evidence="6" id="KW-0964">Secreted</keyword>
<evidence type="ECO:0000256" key="3">
    <source>
        <dbReference type="ARBA" id="ARBA00004555"/>
    </source>
</evidence>
<evidence type="ECO:0000256" key="14">
    <source>
        <dbReference type="ARBA" id="ARBA00023034"/>
    </source>
</evidence>
<evidence type="ECO:0000256" key="10">
    <source>
        <dbReference type="ARBA" id="ARBA00022729"/>
    </source>
</evidence>
<evidence type="ECO:0000256" key="15">
    <source>
        <dbReference type="ARBA" id="ARBA00023049"/>
    </source>
</evidence>
<sequence>MQKIITGFFLSFLFLLQATAQDTVDIQIMNLIREQGLKNSKIELFAHHLTDGSGPRLTNSPGYNRALQWLISISKEFNFSNPRKEAWGEFGKGWSNEYSALNMRTPYFEDIIAYPVPWTLGTTKPAMAEVALIDALDSASIDKLGANIKGKIVMVKPANRPLNFPFQPLAKRYGDSSLDHLPPTYMFARSEIEAFVPYLKAEYYTKLYLAKKGAVALLNSNRGSRDGTVFVQGATSYAKGYAATLPEMTMSIETAMRIARLIQNKQKVSLELNVNNRFYNDDLTGYNFVAEIPGTDPVLKNEVVMLGGHLDSWTGGTGATDNAAGCIVMMEAMRILNALPVKPKRTIRIALWGGEEQGLYGSFGYVKKHFGNPADMQLKPEQQKISAYYNLDNGTGKIRGIYAQGNEAVVPIFRNWLAPFTDLGANGGVTLSSTGSTDHVSFDAVGIPGFQFIQDPMEYETRTHHSNMDTYEHLSIPDLQQAAVIVAAFVYNTAMRTELMPRKPLPKAERFVFDFDFPL</sequence>
<keyword evidence="10 21" id="KW-0732">Signal</keyword>
<keyword evidence="18" id="KW-0458">Lysosome</keyword>
<dbReference type="Pfam" id="PF04389">
    <property type="entry name" value="Peptidase_M28"/>
    <property type="match status" value="1"/>
</dbReference>
<feature type="signal peptide" evidence="21">
    <location>
        <begin position="1"/>
        <end position="20"/>
    </location>
</feature>
<evidence type="ECO:0000256" key="7">
    <source>
        <dbReference type="ARBA" id="ARBA00022645"/>
    </source>
</evidence>
<name>A0A562SVX5_9BACT</name>
<dbReference type="SUPFAM" id="SSF53187">
    <property type="entry name" value="Zn-dependent exopeptidases"/>
    <property type="match status" value="1"/>
</dbReference>
<keyword evidence="16" id="KW-0865">Zymogen</keyword>
<dbReference type="InterPro" id="IPR039866">
    <property type="entry name" value="CPQ"/>
</dbReference>
<dbReference type="GO" id="GO:0004180">
    <property type="term" value="F:carboxypeptidase activity"/>
    <property type="evidence" value="ECO:0007669"/>
    <property type="project" value="UniProtKB-KW"/>
</dbReference>
<dbReference type="Gene3D" id="3.40.630.10">
    <property type="entry name" value="Zn peptidases"/>
    <property type="match status" value="1"/>
</dbReference>
<dbReference type="PANTHER" id="PTHR12053">
    <property type="entry name" value="PROTEASE FAMILY M28 PLASMA GLUTAMATE CARBOXYPEPTIDASE-RELATED"/>
    <property type="match status" value="1"/>
</dbReference>
<dbReference type="GO" id="GO:0006508">
    <property type="term" value="P:proteolysis"/>
    <property type="evidence" value="ECO:0007669"/>
    <property type="project" value="UniProtKB-KW"/>
</dbReference>
<dbReference type="InterPro" id="IPR007484">
    <property type="entry name" value="Peptidase_M28"/>
</dbReference>
<comment type="caution">
    <text evidence="23">The sequence shown here is derived from an EMBL/GenBank/DDBJ whole genome shotgun (WGS) entry which is preliminary data.</text>
</comment>